<dbReference type="Pfam" id="PF13041">
    <property type="entry name" value="PPR_2"/>
    <property type="match status" value="1"/>
</dbReference>
<gene>
    <name evidence="4" type="ORF">FPE_LOCUS25361</name>
</gene>
<evidence type="ECO:0000313" key="4">
    <source>
        <dbReference type="EMBL" id="CAI9777931.1"/>
    </source>
</evidence>
<protein>
    <recommendedName>
        <fullName evidence="6">Pentatricopeptide repeat-containing protein</fullName>
    </recommendedName>
</protein>
<keyword evidence="2" id="KW-0677">Repeat</keyword>
<dbReference type="InterPro" id="IPR002885">
    <property type="entry name" value="PPR_rpt"/>
</dbReference>
<sequence length="151" mass="17143">MTTKGFPPDQISTDIAVITLCACGREEHAIELIKELSTKNCPPDTYTYNFLVRHLVKNRSLGTTNCFREDMREFNIKPDLVTYTIIYDWDVYGKRCIGSIGFVGEDGNEGMNGRVAYAYEVFGYAAESKSLTDVTAYTTLENTLKWLRKAR</sequence>
<dbReference type="Proteomes" id="UP000834106">
    <property type="component" value="Chromosome 15"/>
</dbReference>
<comment type="similarity">
    <text evidence="1">Belongs to the PPR family. P subfamily.</text>
</comment>
<organism evidence="4 5">
    <name type="scientific">Fraxinus pennsylvanica</name>
    <dbReference type="NCBI Taxonomy" id="56036"/>
    <lineage>
        <taxon>Eukaryota</taxon>
        <taxon>Viridiplantae</taxon>
        <taxon>Streptophyta</taxon>
        <taxon>Embryophyta</taxon>
        <taxon>Tracheophyta</taxon>
        <taxon>Spermatophyta</taxon>
        <taxon>Magnoliopsida</taxon>
        <taxon>eudicotyledons</taxon>
        <taxon>Gunneridae</taxon>
        <taxon>Pentapetalae</taxon>
        <taxon>asterids</taxon>
        <taxon>lamiids</taxon>
        <taxon>Lamiales</taxon>
        <taxon>Oleaceae</taxon>
        <taxon>Oleeae</taxon>
        <taxon>Fraxinus</taxon>
    </lineage>
</organism>
<evidence type="ECO:0000256" key="3">
    <source>
        <dbReference type="PROSITE-ProRule" id="PRU00708"/>
    </source>
</evidence>
<evidence type="ECO:0000313" key="5">
    <source>
        <dbReference type="Proteomes" id="UP000834106"/>
    </source>
</evidence>
<evidence type="ECO:0000256" key="1">
    <source>
        <dbReference type="ARBA" id="ARBA00007626"/>
    </source>
</evidence>
<proteinExistence type="inferred from homology"/>
<dbReference type="EMBL" id="OU503050">
    <property type="protein sequence ID" value="CAI9777931.1"/>
    <property type="molecule type" value="Genomic_DNA"/>
</dbReference>
<accession>A0AAD1ZYG7</accession>
<evidence type="ECO:0000256" key="2">
    <source>
        <dbReference type="ARBA" id="ARBA00022737"/>
    </source>
</evidence>
<dbReference type="PROSITE" id="PS51375">
    <property type="entry name" value="PPR"/>
    <property type="match status" value="1"/>
</dbReference>
<keyword evidence="5" id="KW-1185">Reference proteome</keyword>
<dbReference type="AlphaFoldDB" id="A0AAD1ZYG7"/>
<dbReference type="NCBIfam" id="TIGR00756">
    <property type="entry name" value="PPR"/>
    <property type="match status" value="1"/>
</dbReference>
<dbReference type="Gene3D" id="1.25.40.10">
    <property type="entry name" value="Tetratricopeptide repeat domain"/>
    <property type="match status" value="1"/>
</dbReference>
<dbReference type="PANTHER" id="PTHR47941">
    <property type="entry name" value="PENTATRICOPEPTIDE REPEAT-CONTAINING PROTEIN 3, MITOCHONDRIAL"/>
    <property type="match status" value="1"/>
</dbReference>
<dbReference type="InterPro" id="IPR011990">
    <property type="entry name" value="TPR-like_helical_dom_sf"/>
</dbReference>
<feature type="repeat" description="PPR" evidence="3">
    <location>
        <begin position="44"/>
        <end position="78"/>
    </location>
</feature>
<reference evidence="4" key="1">
    <citation type="submission" date="2023-05" db="EMBL/GenBank/DDBJ databases">
        <authorList>
            <person name="Huff M."/>
        </authorList>
    </citation>
    <scope>NUCLEOTIDE SEQUENCE</scope>
</reference>
<evidence type="ECO:0008006" key="6">
    <source>
        <dbReference type="Google" id="ProtNLM"/>
    </source>
</evidence>
<name>A0AAD1ZYG7_9LAMI</name>